<organism evidence="1 2">
    <name type="scientific">Naasia aerilata</name>
    <dbReference type="NCBI Taxonomy" id="1162966"/>
    <lineage>
        <taxon>Bacteria</taxon>
        <taxon>Bacillati</taxon>
        <taxon>Actinomycetota</taxon>
        <taxon>Actinomycetes</taxon>
        <taxon>Micrococcales</taxon>
        <taxon>Microbacteriaceae</taxon>
        <taxon>Naasia</taxon>
    </lineage>
</organism>
<gene>
    <name evidence="1" type="ORF">GCM10025866_28600</name>
</gene>
<protein>
    <recommendedName>
        <fullName evidence="3">YtxH domain-containing protein</fullName>
    </recommendedName>
</protein>
<accession>A0ABN6XTH3</accession>
<evidence type="ECO:0008006" key="3">
    <source>
        <dbReference type="Google" id="ProtNLM"/>
    </source>
</evidence>
<name>A0ABN6XTH3_9MICO</name>
<evidence type="ECO:0000313" key="2">
    <source>
        <dbReference type="Proteomes" id="UP001321498"/>
    </source>
</evidence>
<proteinExistence type="predicted"/>
<evidence type="ECO:0000313" key="1">
    <source>
        <dbReference type="EMBL" id="BDZ46951.1"/>
    </source>
</evidence>
<dbReference type="EMBL" id="AP027731">
    <property type="protein sequence ID" value="BDZ46951.1"/>
    <property type="molecule type" value="Genomic_DNA"/>
</dbReference>
<dbReference type="Proteomes" id="UP001321498">
    <property type="component" value="Chromosome"/>
</dbReference>
<dbReference type="RefSeq" id="WP_286276940.1">
    <property type="nucleotide sequence ID" value="NZ_AP027731.1"/>
</dbReference>
<reference evidence="2" key="1">
    <citation type="journal article" date="2019" name="Int. J. Syst. Evol. Microbiol.">
        <title>The Global Catalogue of Microorganisms (GCM) 10K type strain sequencing project: providing services to taxonomists for standard genome sequencing and annotation.</title>
        <authorList>
            <consortium name="The Broad Institute Genomics Platform"/>
            <consortium name="The Broad Institute Genome Sequencing Center for Infectious Disease"/>
            <person name="Wu L."/>
            <person name="Ma J."/>
        </authorList>
    </citation>
    <scope>NUCLEOTIDE SEQUENCE [LARGE SCALE GENOMIC DNA]</scope>
    <source>
        <strain evidence="2">NBRC 108725</strain>
    </source>
</reference>
<keyword evidence="2" id="KW-1185">Reference proteome</keyword>
<sequence>MKNAVWLVIGVVVGLAVARRLGRTSQSSELGGTLDARAREFGKTVADSYRARQAELRAALARGDDAINDRR</sequence>